<evidence type="ECO:0000313" key="1">
    <source>
        <dbReference type="EMBL" id="TMW84198.1"/>
    </source>
</evidence>
<sequence length="104" mass="11789">MNSTATLAYGLLIYRIIFDSLVDLCTYRPTFIDAACDTQIFLSMDYVLMNEKWYKKESVQSRSDIPWATRISADSATLLLKEAGHINVRLDGLECYVLKGVKGK</sequence>
<protein>
    <submittedName>
        <fullName evidence="1">Uncharacterized protein</fullName>
    </submittedName>
</protein>
<name>A0A6N2AR15_SOLCI</name>
<accession>A0A6N2AR15</accession>
<reference evidence="1" key="1">
    <citation type="submission" date="2019-05" db="EMBL/GenBank/DDBJ databases">
        <title>The de novo reference genome and transcriptome assemblies of the wild tomato species Solanum chilense.</title>
        <authorList>
            <person name="Stam R."/>
            <person name="Nosenko T."/>
            <person name="Hoerger A.C."/>
            <person name="Stephan W."/>
            <person name="Seidel M.A."/>
            <person name="Kuhn J.M.M."/>
            <person name="Haberer G."/>
            <person name="Tellier A."/>
        </authorList>
    </citation>
    <scope>NUCLEOTIDE SEQUENCE</scope>
    <source>
        <tissue evidence="1">Mature leaves</tissue>
    </source>
</reference>
<dbReference type="EMBL" id="RXGB01009752">
    <property type="protein sequence ID" value="TMW84198.1"/>
    <property type="molecule type" value="Genomic_DNA"/>
</dbReference>
<proteinExistence type="predicted"/>
<gene>
    <name evidence="1" type="ORF">EJD97_025637</name>
</gene>
<comment type="caution">
    <text evidence="1">The sequence shown here is derived from an EMBL/GenBank/DDBJ whole genome shotgun (WGS) entry which is preliminary data.</text>
</comment>
<organism evidence="1">
    <name type="scientific">Solanum chilense</name>
    <name type="common">Tomato</name>
    <name type="synonym">Lycopersicon chilense</name>
    <dbReference type="NCBI Taxonomy" id="4083"/>
    <lineage>
        <taxon>Eukaryota</taxon>
        <taxon>Viridiplantae</taxon>
        <taxon>Streptophyta</taxon>
        <taxon>Embryophyta</taxon>
        <taxon>Tracheophyta</taxon>
        <taxon>Spermatophyta</taxon>
        <taxon>Magnoliopsida</taxon>
        <taxon>eudicotyledons</taxon>
        <taxon>Gunneridae</taxon>
        <taxon>Pentapetalae</taxon>
        <taxon>asterids</taxon>
        <taxon>lamiids</taxon>
        <taxon>Solanales</taxon>
        <taxon>Solanaceae</taxon>
        <taxon>Solanoideae</taxon>
        <taxon>Solaneae</taxon>
        <taxon>Solanum</taxon>
        <taxon>Solanum subgen. Lycopersicon</taxon>
    </lineage>
</organism>
<dbReference type="AlphaFoldDB" id="A0A6N2AR15"/>